<dbReference type="AlphaFoldDB" id="A0A837AGB8"/>
<comment type="caution">
    <text evidence="1">The sequence shown here is derived from an EMBL/GenBank/DDBJ whole genome shotgun (WGS) entry which is preliminary data.</text>
</comment>
<dbReference type="EMBL" id="JFZV01000004">
    <property type="protein sequence ID" value="KDN14994.1"/>
    <property type="molecule type" value="Genomic_DNA"/>
</dbReference>
<organism evidence="1 2">
    <name type="scientific">Snodgrassella communis</name>
    <dbReference type="NCBI Taxonomy" id="2946699"/>
    <lineage>
        <taxon>Bacteria</taxon>
        <taxon>Pseudomonadati</taxon>
        <taxon>Pseudomonadota</taxon>
        <taxon>Betaproteobacteria</taxon>
        <taxon>Neisseriales</taxon>
        <taxon>Neisseriaceae</taxon>
        <taxon>Snodgrassella</taxon>
    </lineage>
</organism>
<dbReference type="Proteomes" id="UP000027170">
    <property type="component" value="Unassembled WGS sequence"/>
</dbReference>
<sequence>MHLTNPRVRPTWLPALLSIEHALIRQPDKIVAMGSYS</sequence>
<reference evidence="1 2" key="1">
    <citation type="submission" date="2014-03" db="EMBL/GenBank/DDBJ databases">
        <title>The genomes of two eusocial bee gut symbionts.</title>
        <authorList>
            <person name="Kwong W.K."/>
            <person name="Engel P."/>
            <person name="Koch H."/>
            <person name="Moran N.A."/>
        </authorList>
    </citation>
    <scope>NUCLEOTIDE SEQUENCE [LARGE SCALE GENOMIC DNA]</scope>
    <source>
        <strain evidence="2">wkB29</strain>
    </source>
</reference>
<keyword evidence="2" id="KW-1185">Reference proteome</keyword>
<name>A0A837AGB8_9NEIS</name>
<accession>A0A837AGB8</accession>
<gene>
    <name evidence="1" type="ORF">SALWKB29_1066</name>
</gene>
<proteinExistence type="predicted"/>
<evidence type="ECO:0000313" key="1">
    <source>
        <dbReference type="EMBL" id="KDN14994.1"/>
    </source>
</evidence>
<evidence type="ECO:0000313" key="2">
    <source>
        <dbReference type="Proteomes" id="UP000027170"/>
    </source>
</evidence>
<protein>
    <submittedName>
        <fullName evidence="1">Uncharacterized protein</fullName>
    </submittedName>
</protein>